<accession>A0A834WYV0</accession>
<evidence type="ECO:0000259" key="3">
    <source>
        <dbReference type="Pfam" id="PF04195"/>
    </source>
</evidence>
<feature type="transmembrane region" description="Helical" evidence="2">
    <location>
        <begin position="21"/>
        <end position="46"/>
    </location>
</feature>
<feature type="compositionally biased region" description="Basic and acidic residues" evidence="1">
    <location>
        <begin position="399"/>
        <end position="409"/>
    </location>
</feature>
<dbReference type="EMBL" id="JAAIUW010000004">
    <property type="protein sequence ID" value="KAF7835340.1"/>
    <property type="molecule type" value="Genomic_DNA"/>
</dbReference>
<feature type="transmembrane region" description="Helical" evidence="2">
    <location>
        <begin position="52"/>
        <end position="77"/>
    </location>
</feature>
<organism evidence="4 5">
    <name type="scientific">Senna tora</name>
    <dbReference type="NCBI Taxonomy" id="362788"/>
    <lineage>
        <taxon>Eukaryota</taxon>
        <taxon>Viridiplantae</taxon>
        <taxon>Streptophyta</taxon>
        <taxon>Embryophyta</taxon>
        <taxon>Tracheophyta</taxon>
        <taxon>Spermatophyta</taxon>
        <taxon>Magnoliopsida</taxon>
        <taxon>eudicotyledons</taxon>
        <taxon>Gunneridae</taxon>
        <taxon>Pentapetalae</taxon>
        <taxon>rosids</taxon>
        <taxon>fabids</taxon>
        <taxon>Fabales</taxon>
        <taxon>Fabaceae</taxon>
        <taxon>Caesalpinioideae</taxon>
        <taxon>Cassia clade</taxon>
        <taxon>Senna</taxon>
    </lineage>
</organism>
<evidence type="ECO:0000256" key="1">
    <source>
        <dbReference type="SAM" id="MobiDB-lite"/>
    </source>
</evidence>
<keyword evidence="2" id="KW-0812">Transmembrane</keyword>
<gene>
    <name evidence="4" type="ORF">G2W53_010199</name>
</gene>
<feature type="domain" description="Transposase (putative) gypsy type" evidence="3">
    <location>
        <begin position="236"/>
        <end position="291"/>
    </location>
</feature>
<evidence type="ECO:0000313" key="5">
    <source>
        <dbReference type="Proteomes" id="UP000634136"/>
    </source>
</evidence>
<feature type="region of interest" description="Disordered" evidence="1">
    <location>
        <begin position="399"/>
        <end position="423"/>
    </location>
</feature>
<protein>
    <submittedName>
        <fullName evidence="4">Putative transposase (Putative), gypsy type</fullName>
    </submittedName>
</protein>
<keyword evidence="5" id="KW-1185">Reference proteome</keyword>
<dbReference type="OrthoDB" id="1436751at2759"/>
<evidence type="ECO:0000313" key="4">
    <source>
        <dbReference type="EMBL" id="KAF7835340.1"/>
    </source>
</evidence>
<keyword evidence="2" id="KW-1133">Transmembrane helix</keyword>
<dbReference type="Pfam" id="PF04195">
    <property type="entry name" value="Transposase_28"/>
    <property type="match status" value="1"/>
</dbReference>
<proteinExistence type="predicted"/>
<comment type="caution">
    <text evidence="4">The sequence shown here is derived from an EMBL/GenBank/DDBJ whole genome shotgun (WGS) entry which is preliminary data.</text>
</comment>
<dbReference type="AlphaFoldDB" id="A0A834WYV0"/>
<dbReference type="Proteomes" id="UP000634136">
    <property type="component" value="Unassembled WGS sequence"/>
</dbReference>
<dbReference type="InterPro" id="IPR007321">
    <property type="entry name" value="Transposase_28"/>
</dbReference>
<reference evidence="4" key="1">
    <citation type="submission" date="2020-09" db="EMBL/GenBank/DDBJ databases">
        <title>Genome-Enabled Discovery of Anthraquinone Biosynthesis in Senna tora.</title>
        <authorList>
            <person name="Kang S.-H."/>
            <person name="Pandey R.P."/>
            <person name="Lee C.-M."/>
            <person name="Sim J.-S."/>
            <person name="Jeong J.-T."/>
            <person name="Choi B.-S."/>
            <person name="Jung M."/>
            <person name="Ginzburg D."/>
            <person name="Zhao K."/>
            <person name="Won S.Y."/>
            <person name="Oh T.-J."/>
            <person name="Yu Y."/>
            <person name="Kim N.-H."/>
            <person name="Lee O.R."/>
            <person name="Lee T.-H."/>
            <person name="Bashyal P."/>
            <person name="Kim T.-S."/>
            <person name="Lee W.-H."/>
            <person name="Kawkins C."/>
            <person name="Kim C.-K."/>
            <person name="Kim J.S."/>
            <person name="Ahn B.O."/>
            <person name="Rhee S.Y."/>
            <person name="Sohng J.K."/>
        </authorList>
    </citation>
    <scope>NUCLEOTIDE SEQUENCE</scope>
    <source>
        <tissue evidence="4">Leaf</tissue>
    </source>
</reference>
<sequence>MVEMTGGSGREEWATFSVARGVISITGSSCFIFITSITLSVCLLAAFELFFILALILHSSLVFLLPWLVPPVAILLLNRHTSRNASSFPSVSISPYIRVHAVDSPMAVYRDPINEESLRASVESRPPITCLEEVPYSFAVYRLEQENFFSTSGEQGPLPISLGEGIELDSLSTRVRLAEYYYPSPNFFSQESQVFLKTAIKFNLCVAKHPFPMPLLGHDGMRFLFFVFVAEVIDVIPPFSYFVVRFLNCTNVCPVHLAPNIWVFLWGFEEICESIGVEPFLWFFFHLFQVQRRFAQDFVFICGQSSSVLASCEPPTAFSFMLVVFWSPPSVPLSGLSKAEQAAIAQLVLMNSGGQIRDKLSTCLLPLILRMGLGVIEEIPRYYKKEDVVEISRHWGKEPLRGDKEDGPRVRRRVLSSTSRDPEQEGLARNIRFCMSHLNEALSGLQGASVLVDSAKIATINLLRAQDALRQASTLRDLNGAQQELAATNRVLQLGSIHLLGPFLPLCESFGVPEGLIGWDFLVPLCEGFGVPDGLIAWDFLCLFVRALGYPRAL</sequence>
<keyword evidence="2" id="KW-0472">Membrane</keyword>
<evidence type="ECO:0000256" key="2">
    <source>
        <dbReference type="SAM" id="Phobius"/>
    </source>
</evidence>
<name>A0A834WYV0_9FABA</name>